<evidence type="ECO:0000313" key="8">
    <source>
        <dbReference type="EMBL" id="CAP38957.1"/>
    </source>
</evidence>
<protein>
    <recommendedName>
        <fullName evidence="2">glucuronosyltransferase</fullName>
        <ecNumber evidence="2">2.4.1.17</ecNumber>
    </recommendedName>
</protein>
<keyword evidence="9" id="KW-1185">Reference proteome</keyword>
<dbReference type="CTD" id="8589177"/>
<comment type="catalytic activity">
    <reaction evidence="6">
        <text>glucuronate acceptor + UDP-alpha-D-glucuronate = acceptor beta-D-glucuronoside + UDP + H(+)</text>
        <dbReference type="Rhea" id="RHEA:21032"/>
        <dbReference type="ChEBI" id="CHEBI:15378"/>
        <dbReference type="ChEBI" id="CHEBI:58052"/>
        <dbReference type="ChEBI" id="CHEBI:58223"/>
        <dbReference type="ChEBI" id="CHEBI:132367"/>
        <dbReference type="ChEBI" id="CHEBI:132368"/>
        <dbReference type="EC" id="2.4.1.17"/>
    </reaction>
</comment>
<dbReference type="Pfam" id="PF00201">
    <property type="entry name" value="UDPGT"/>
    <property type="match status" value="1"/>
</dbReference>
<dbReference type="HOGENOM" id="CLU_1397465_0_0_1"/>
<dbReference type="OMA" id="SEPFTIC"/>
<gene>
    <name evidence="8" type="ORF">CBG22337</name>
    <name evidence="8" type="ORF">CBG_22337</name>
</gene>
<sequence length="195" mass="22134">MRLWIVPVLLACIGLAEPYKILMYTNLFGHSHIKMLGAVSDTLTDAGHDVTVLMPVIDFKQENKTAMKSTKKIIKVPPGQDTSTTIAAMEKFMTQMWTSDNSNPLFMAFHAPAMSAIFASQCRKVLEDKELLERLKAENFDLAITEPFDTCAYGDSVISIHVKDIKNLSTVKMSVIFRQTFYQLIDFWYLSLELR</sequence>
<accession>A8Y265</accession>
<evidence type="ECO:0000256" key="5">
    <source>
        <dbReference type="ARBA" id="ARBA00022729"/>
    </source>
</evidence>
<dbReference type="InParanoid" id="A8Y265"/>
<reference evidence="8 9" key="1">
    <citation type="journal article" date="2003" name="PLoS Biol.">
        <title>The genome sequence of Caenorhabditis briggsae: a platform for comparative genomics.</title>
        <authorList>
            <person name="Stein L.D."/>
            <person name="Bao Z."/>
            <person name="Blasiar D."/>
            <person name="Blumenthal T."/>
            <person name="Brent M.R."/>
            <person name="Chen N."/>
            <person name="Chinwalla A."/>
            <person name="Clarke L."/>
            <person name="Clee C."/>
            <person name="Coghlan A."/>
            <person name="Coulson A."/>
            <person name="D'Eustachio P."/>
            <person name="Fitch D.H."/>
            <person name="Fulton L.A."/>
            <person name="Fulton R.E."/>
            <person name="Griffiths-Jones S."/>
            <person name="Harris T.W."/>
            <person name="Hillier L.W."/>
            <person name="Kamath R."/>
            <person name="Kuwabara P.E."/>
            <person name="Mardis E.R."/>
            <person name="Marra M.A."/>
            <person name="Miner T.L."/>
            <person name="Minx P."/>
            <person name="Mullikin J.C."/>
            <person name="Plumb R.W."/>
            <person name="Rogers J."/>
            <person name="Schein J.E."/>
            <person name="Sohrmann M."/>
            <person name="Spieth J."/>
            <person name="Stajich J.E."/>
            <person name="Wei C."/>
            <person name="Willey D."/>
            <person name="Wilson R.K."/>
            <person name="Durbin R."/>
            <person name="Waterston R.H."/>
        </authorList>
    </citation>
    <scope>NUCLEOTIDE SEQUENCE [LARGE SCALE GENOMIC DNA]</scope>
    <source>
        <strain evidence="8 9">AF16</strain>
    </source>
</reference>
<evidence type="ECO:0000256" key="6">
    <source>
        <dbReference type="ARBA" id="ARBA00047475"/>
    </source>
</evidence>
<dbReference type="RefSeq" id="XP_002647178.1">
    <property type="nucleotide sequence ID" value="XM_002647132.1"/>
</dbReference>
<proteinExistence type="inferred from homology"/>
<comment type="similarity">
    <text evidence="1">Belongs to the UDP-glycosyltransferase family.</text>
</comment>
<dbReference type="STRING" id="6238.A8Y265"/>
<dbReference type="EC" id="2.4.1.17" evidence="2"/>
<evidence type="ECO:0000256" key="7">
    <source>
        <dbReference type="SAM" id="SignalP"/>
    </source>
</evidence>
<dbReference type="InterPro" id="IPR002213">
    <property type="entry name" value="UDP_glucos_trans"/>
</dbReference>
<dbReference type="InterPro" id="IPR050271">
    <property type="entry name" value="UDP-glycosyltransferase"/>
</dbReference>
<dbReference type="eggNOG" id="KOG1192">
    <property type="taxonomic scope" value="Eukaryota"/>
</dbReference>
<dbReference type="EMBL" id="HE600912">
    <property type="protein sequence ID" value="CAP38957.1"/>
    <property type="molecule type" value="Genomic_DNA"/>
</dbReference>
<organism evidence="8 9">
    <name type="scientific">Caenorhabditis briggsae</name>
    <dbReference type="NCBI Taxonomy" id="6238"/>
    <lineage>
        <taxon>Eukaryota</taxon>
        <taxon>Metazoa</taxon>
        <taxon>Ecdysozoa</taxon>
        <taxon>Nematoda</taxon>
        <taxon>Chromadorea</taxon>
        <taxon>Rhabditida</taxon>
        <taxon>Rhabditina</taxon>
        <taxon>Rhabditomorpha</taxon>
        <taxon>Rhabditoidea</taxon>
        <taxon>Rhabditidae</taxon>
        <taxon>Peloderinae</taxon>
        <taxon>Caenorhabditis</taxon>
    </lineage>
</organism>
<evidence type="ECO:0000256" key="1">
    <source>
        <dbReference type="ARBA" id="ARBA00009995"/>
    </source>
</evidence>
<dbReference type="GeneID" id="8589177"/>
<dbReference type="AlphaFoldDB" id="A8Y265"/>
<name>A8Y265_CAEBR</name>
<dbReference type="PANTHER" id="PTHR48043:SF4">
    <property type="entry name" value="UDP-GLUCURONOSYLTRANSFERASE"/>
    <property type="match status" value="1"/>
</dbReference>
<evidence type="ECO:0000256" key="2">
    <source>
        <dbReference type="ARBA" id="ARBA00012544"/>
    </source>
</evidence>
<evidence type="ECO:0000256" key="4">
    <source>
        <dbReference type="ARBA" id="ARBA00022679"/>
    </source>
</evidence>
<dbReference type="PANTHER" id="PTHR48043">
    <property type="entry name" value="EG:EG0003.4 PROTEIN-RELATED"/>
    <property type="match status" value="1"/>
</dbReference>
<dbReference type="KEGG" id="cbr:CBG_22337"/>
<feature type="signal peptide" evidence="7">
    <location>
        <begin position="1"/>
        <end position="18"/>
    </location>
</feature>
<keyword evidence="5 7" id="KW-0732">Signal</keyword>
<evidence type="ECO:0000256" key="3">
    <source>
        <dbReference type="ARBA" id="ARBA00022676"/>
    </source>
</evidence>
<reference evidence="8 9" key="2">
    <citation type="journal article" date="2011" name="PLoS Genet.">
        <title>Caenorhabditis briggsae recombinant inbred line genotypes reveal inter-strain incompatibility and the evolution of recombination.</title>
        <authorList>
            <person name="Ross J.A."/>
            <person name="Koboldt D.C."/>
            <person name="Staisch J.E."/>
            <person name="Chamberlin H.M."/>
            <person name="Gupta B.P."/>
            <person name="Miller R.D."/>
            <person name="Baird S.E."/>
            <person name="Haag E.S."/>
        </authorList>
    </citation>
    <scope>NUCLEOTIDE SEQUENCE [LARGE SCALE GENOMIC DNA]</scope>
    <source>
        <strain evidence="8 9">AF16</strain>
    </source>
</reference>
<dbReference type="GO" id="GO:0015020">
    <property type="term" value="F:glucuronosyltransferase activity"/>
    <property type="evidence" value="ECO:0007669"/>
    <property type="project" value="UniProtKB-EC"/>
</dbReference>
<feature type="chain" id="PRO_5002730739" description="glucuronosyltransferase" evidence="7">
    <location>
        <begin position="19"/>
        <end position="195"/>
    </location>
</feature>
<evidence type="ECO:0000313" key="9">
    <source>
        <dbReference type="Proteomes" id="UP000008549"/>
    </source>
</evidence>
<keyword evidence="3" id="KW-0328">Glycosyltransferase</keyword>
<dbReference type="SUPFAM" id="SSF53756">
    <property type="entry name" value="UDP-Glycosyltransferase/glycogen phosphorylase"/>
    <property type="match status" value="1"/>
</dbReference>
<dbReference type="Proteomes" id="UP000008549">
    <property type="component" value="Unassembled WGS sequence"/>
</dbReference>
<keyword evidence="4" id="KW-0808">Transferase</keyword>